<dbReference type="PANTHER" id="PTHR46680:SF3">
    <property type="entry name" value="NF-KAPPA-B INHIBITOR CACTUS"/>
    <property type="match status" value="1"/>
</dbReference>
<dbReference type="GO" id="GO:0005829">
    <property type="term" value="C:cytosol"/>
    <property type="evidence" value="ECO:0007669"/>
    <property type="project" value="TreeGrafter"/>
</dbReference>
<dbReference type="PANTHER" id="PTHR46680">
    <property type="entry name" value="NF-KAPPA-B INHIBITOR ALPHA"/>
    <property type="match status" value="1"/>
</dbReference>
<feature type="repeat" description="ANK" evidence="5">
    <location>
        <begin position="344"/>
        <end position="376"/>
    </location>
</feature>
<evidence type="ECO:0000256" key="2">
    <source>
        <dbReference type="ARBA" id="ARBA00022741"/>
    </source>
</evidence>
<dbReference type="Gene3D" id="1.10.510.10">
    <property type="entry name" value="Transferase(Phosphotransferase) domain 1"/>
    <property type="match status" value="1"/>
</dbReference>
<dbReference type="SUPFAM" id="SSF56112">
    <property type="entry name" value="Protein kinase-like (PK-like)"/>
    <property type="match status" value="1"/>
</dbReference>
<dbReference type="Pfam" id="PF12796">
    <property type="entry name" value="Ank_2"/>
    <property type="match status" value="3"/>
</dbReference>
<dbReference type="PROSITE" id="PS00108">
    <property type="entry name" value="PROTEIN_KINASE_ST"/>
    <property type="match status" value="1"/>
</dbReference>
<dbReference type="InterPro" id="IPR017441">
    <property type="entry name" value="Protein_kinase_ATP_BS"/>
</dbReference>
<dbReference type="Proteomes" id="UP000030762">
    <property type="component" value="Unassembled WGS sequence"/>
</dbReference>
<dbReference type="InterPro" id="IPR011009">
    <property type="entry name" value="Kinase-like_dom_sf"/>
</dbReference>
<evidence type="ECO:0000256" key="7">
    <source>
        <dbReference type="SAM" id="MobiDB-lite"/>
    </source>
</evidence>
<feature type="repeat" description="ANK" evidence="5">
    <location>
        <begin position="40"/>
        <end position="72"/>
    </location>
</feature>
<proteinExistence type="predicted"/>
<dbReference type="SUPFAM" id="SSF48403">
    <property type="entry name" value="Ankyrin repeat"/>
    <property type="match status" value="3"/>
</dbReference>
<keyword evidence="10" id="KW-1185">Reference proteome</keyword>
<evidence type="ECO:0000313" key="9">
    <source>
        <dbReference type="EMBL" id="EQC26672.1"/>
    </source>
</evidence>
<feature type="repeat" description="ANK" evidence="5">
    <location>
        <begin position="73"/>
        <end position="105"/>
    </location>
</feature>
<protein>
    <submittedName>
        <fullName evidence="9">Serine/threonine protein kinase</fullName>
    </submittedName>
</protein>
<feature type="repeat" description="ANK" evidence="5">
    <location>
        <begin position="377"/>
        <end position="409"/>
    </location>
</feature>
<dbReference type="Pfam" id="PF00023">
    <property type="entry name" value="Ank"/>
    <property type="match status" value="1"/>
</dbReference>
<evidence type="ECO:0000259" key="8">
    <source>
        <dbReference type="PROSITE" id="PS50011"/>
    </source>
</evidence>
<dbReference type="STRING" id="1156394.T0RAS6"/>
<evidence type="ECO:0000256" key="3">
    <source>
        <dbReference type="ARBA" id="ARBA00022840"/>
    </source>
</evidence>
<dbReference type="Pfam" id="PF13637">
    <property type="entry name" value="Ank_4"/>
    <property type="match status" value="1"/>
</dbReference>
<dbReference type="GO" id="GO:0071356">
    <property type="term" value="P:cellular response to tumor necrosis factor"/>
    <property type="evidence" value="ECO:0007669"/>
    <property type="project" value="TreeGrafter"/>
</dbReference>
<dbReference type="Gene3D" id="3.30.200.20">
    <property type="entry name" value="Phosphorylase Kinase, domain 1"/>
    <property type="match status" value="1"/>
</dbReference>
<dbReference type="InterPro" id="IPR051070">
    <property type="entry name" value="NF-kappa-B_inhibitor"/>
</dbReference>
<keyword evidence="4 5" id="KW-0040">ANK repeat</keyword>
<keyword evidence="2 6" id="KW-0547">Nucleotide-binding</keyword>
<feature type="compositionally biased region" description="Polar residues" evidence="7">
    <location>
        <begin position="478"/>
        <end position="487"/>
    </location>
</feature>
<name>T0RAS6_SAPDV</name>
<feature type="repeat" description="ANK" evidence="5">
    <location>
        <begin position="311"/>
        <end position="343"/>
    </location>
</feature>
<dbReference type="OMA" id="NEIYMDV"/>
<dbReference type="GO" id="GO:0005524">
    <property type="term" value="F:ATP binding"/>
    <property type="evidence" value="ECO:0007669"/>
    <property type="project" value="UniProtKB-UniRule"/>
</dbReference>
<dbReference type="InterPro" id="IPR008271">
    <property type="entry name" value="Ser/Thr_kinase_AS"/>
</dbReference>
<dbReference type="InterPro" id="IPR036770">
    <property type="entry name" value="Ankyrin_rpt-contain_sf"/>
</dbReference>
<dbReference type="PROSITE" id="PS00107">
    <property type="entry name" value="PROTEIN_KINASE_ATP"/>
    <property type="match status" value="1"/>
</dbReference>
<keyword evidence="3 6" id="KW-0067">ATP-binding</keyword>
<dbReference type="Pfam" id="PF00069">
    <property type="entry name" value="Pkinase"/>
    <property type="match status" value="1"/>
</dbReference>
<dbReference type="AlphaFoldDB" id="T0RAS6"/>
<dbReference type="SMART" id="SM00248">
    <property type="entry name" value="ANK"/>
    <property type="match status" value="12"/>
</dbReference>
<dbReference type="GeneID" id="19956237"/>
<feature type="compositionally biased region" description="Basic and acidic residues" evidence="7">
    <location>
        <begin position="454"/>
        <end position="473"/>
    </location>
</feature>
<dbReference type="eggNOG" id="KOG0192">
    <property type="taxonomic scope" value="Eukaryota"/>
</dbReference>
<dbReference type="InParanoid" id="T0RAS6"/>
<evidence type="ECO:0000256" key="1">
    <source>
        <dbReference type="ARBA" id="ARBA00022737"/>
    </source>
</evidence>
<evidence type="ECO:0000256" key="4">
    <source>
        <dbReference type="ARBA" id="ARBA00023043"/>
    </source>
</evidence>
<feature type="domain" description="Protein kinase" evidence="8">
    <location>
        <begin position="618"/>
        <end position="866"/>
    </location>
</feature>
<organism evidence="9 10">
    <name type="scientific">Saprolegnia diclina (strain VS20)</name>
    <dbReference type="NCBI Taxonomy" id="1156394"/>
    <lineage>
        <taxon>Eukaryota</taxon>
        <taxon>Sar</taxon>
        <taxon>Stramenopiles</taxon>
        <taxon>Oomycota</taxon>
        <taxon>Saprolegniomycetes</taxon>
        <taxon>Saprolegniales</taxon>
        <taxon>Saprolegniaceae</taxon>
        <taxon>Saprolegnia</taxon>
    </lineage>
</organism>
<reference evidence="9 10" key="1">
    <citation type="submission" date="2012-04" db="EMBL/GenBank/DDBJ databases">
        <title>The Genome Sequence of Saprolegnia declina VS20.</title>
        <authorList>
            <consortium name="The Broad Institute Genome Sequencing Platform"/>
            <person name="Russ C."/>
            <person name="Nusbaum C."/>
            <person name="Tyler B."/>
            <person name="van West P."/>
            <person name="Dieguez-Uribeondo J."/>
            <person name="de Bruijn I."/>
            <person name="Tripathy S."/>
            <person name="Jiang R."/>
            <person name="Young S.K."/>
            <person name="Zeng Q."/>
            <person name="Gargeya S."/>
            <person name="Fitzgerald M."/>
            <person name="Haas B."/>
            <person name="Abouelleil A."/>
            <person name="Alvarado L."/>
            <person name="Arachchi H.M."/>
            <person name="Berlin A."/>
            <person name="Chapman S.B."/>
            <person name="Goldberg J."/>
            <person name="Griggs A."/>
            <person name="Gujja S."/>
            <person name="Hansen M."/>
            <person name="Howarth C."/>
            <person name="Imamovic A."/>
            <person name="Larimer J."/>
            <person name="McCowen C."/>
            <person name="Montmayeur A."/>
            <person name="Murphy C."/>
            <person name="Neiman D."/>
            <person name="Pearson M."/>
            <person name="Priest M."/>
            <person name="Roberts A."/>
            <person name="Saif S."/>
            <person name="Shea T."/>
            <person name="Sisk P."/>
            <person name="Sykes S."/>
            <person name="Wortman J."/>
            <person name="Nusbaum C."/>
            <person name="Birren B."/>
        </authorList>
    </citation>
    <scope>NUCLEOTIDE SEQUENCE [LARGE SCALE GENOMIC DNA]</scope>
    <source>
        <strain evidence="9 10">VS20</strain>
    </source>
</reference>
<feature type="region of interest" description="Disordered" evidence="7">
    <location>
        <begin position="443"/>
        <end position="497"/>
    </location>
</feature>
<keyword evidence="9" id="KW-0808">Transferase</keyword>
<keyword evidence="9" id="KW-0723">Serine/threonine-protein kinase</keyword>
<dbReference type="GO" id="GO:0051059">
    <property type="term" value="F:NF-kappaB binding"/>
    <property type="evidence" value="ECO:0007669"/>
    <property type="project" value="TreeGrafter"/>
</dbReference>
<evidence type="ECO:0000256" key="5">
    <source>
        <dbReference type="PROSITE-ProRule" id="PRU00023"/>
    </source>
</evidence>
<accession>T0RAS6</accession>
<dbReference type="eggNOG" id="KOG4177">
    <property type="taxonomic scope" value="Eukaryota"/>
</dbReference>
<dbReference type="InterPro" id="IPR002110">
    <property type="entry name" value="Ankyrin_rpt"/>
</dbReference>
<dbReference type="VEuPathDB" id="FungiDB:SDRG_15510"/>
<dbReference type="PROSITE" id="PS50011">
    <property type="entry name" value="PROTEIN_KINASE_DOM"/>
    <property type="match status" value="1"/>
</dbReference>
<sequence>MMPSQRAKELALHAAAQRGDLNDVALLLHDGVNINGTPNGGSTALHKATFNDELAVVGFLLTNGADIEAKDEDGNTPLILAVFLNHVSVVRLLLEKGANVDVEDYFGQTPFLFAEKKGHHQVTLLLEEYRSIRGYEATLVKALRDKKYPDAATLLHQDMIDANLRDTDRTPLLHLIVETQNLWLLRTMLRKPKLDVNARDKGGRSALTLAIALSNVEVALELYQAGTRIDFASTSLLSTTPIFGTALLRAASANDDTIVTQLLGLGVHPTFANETGETALHLAAAKGHTTTVTKLLQPHNFGDYLDATNHAGATPLFVAIAGGHAHVVGQLVAANAQIHCVTKDGSTLLHAAVQSCNTSLLDLALSFSSDINARDSMGQTPLHLAVLLDHKDAVSCLVRAEANVFAMTETGMTPSMTTSNPGVRAILKHAETAFDEQMARHLEAAERQSAPARRHSDVSAYRHSDVSARRHSDVSAPTHLTTRSLPSPVNRRKEPESNLKLVEAVQKQTYERVLMLLADGGDPNATNEAGDSLLHLAVIGGDHKILSVLSQKRDVRFDVRNAAGWTPLVLAIQLGRRRLASLLHAAVRTLTPVVCTVARSSRKDLDMATPLPAHGVVMDVTTLLGGGAHGNVYKGTYKGRTVAVKSPKNPTDVPGLEREIETMQLCPSPYVLGLLAYTKSPNPKLILEYMDAGDLRSYLVHKRLGHSTAIDVTSLQVAWVVANALADLHHNGLLHRDIKSPNVLLCSQNYIKLADLGIAREYESNMTTGIGTLRWMAPELLDRHKQYDSAADMYAFGALLTELDTLKLPFASEDLSLEIMRKLSEGSLRPHFTPTCAPWLKDLATACLSFDPKARPTAQEVVHRLQRQMDQPRDRAYKADSMANCMVAPVARTRVRASTLQSARAPPLGHLQSEIVGVDMSSLQLAQAPMSTQPRRTSAAQSVGALPPPMLPLPVAFHEQPGLPPTPSNGASVFGNTKSYSGWSTEMLVETTLVCQECNTTNSLRDVVCCTHCNAPLPPASRKLQVLLRRLSIAAQRGLIIDVKITCESCSIGHPMTRAKCDRCDEVFPADATKVAILLKRIELANKRQVQP</sequence>
<evidence type="ECO:0000313" key="10">
    <source>
        <dbReference type="Proteomes" id="UP000030762"/>
    </source>
</evidence>
<dbReference type="InterPro" id="IPR000719">
    <property type="entry name" value="Prot_kinase_dom"/>
</dbReference>
<evidence type="ECO:0000256" key="6">
    <source>
        <dbReference type="PROSITE-ProRule" id="PRU10141"/>
    </source>
</evidence>
<feature type="binding site" evidence="6">
    <location>
        <position position="645"/>
    </location>
    <ligand>
        <name>ATP</name>
        <dbReference type="ChEBI" id="CHEBI:30616"/>
    </ligand>
</feature>
<feature type="repeat" description="ANK" evidence="5">
    <location>
        <begin position="7"/>
        <end position="39"/>
    </location>
</feature>
<dbReference type="EMBL" id="JH767225">
    <property type="protein sequence ID" value="EQC26672.1"/>
    <property type="molecule type" value="Genomic_DNA"/>
</dbReference>
<dbReference type="PROSITE" id="PS50297">
    <property type="entry name" value="ANK_REP_REGION"/>
    <property type="match status" value="6"/>
</dbReference>
<dbReference type="RefSeq" id="XP_008619907.1">
    <property type="nucleotide sequence ID" value="XM_008621685.1"/>
</dbReference>
<feature type="repeat" description="ANK" evidence="5">
    <location>
        <begin position="275"/>
        <end position="297"/>
    </location>
</feature>
<dbReference type="Gene3D" id="1.25.40.20">
    <property type="entry name" value="Ankyrin repeat-containing domain"/>
    <property type="match status" value="6"/>
</dbReference>
<dbReference type="OrthoDB" id="426293at2759"/>
<dbReference type="PROSITE" id="PS50088">
    <property type="entry name" value="ANK_REPEAT"/>
    <property type="match status" value="7"/>
</dbReference>
<keyword evidence="9" id="KW-0418">Kinase</keyword>
<dbReference type="SMART" id="SM00220">
    <property type="entry name" value="S_TKc"/>
    <property type="match status" value="1"/>
</dbReference>
<dbReference type="GO" id="GO:0004674">
    <property type="term" value="F:protein serine/threonine kinase activity"/>
    <property type="evidence" value="ECO:0007669"/>
    <property type="project" value="UniProtKB-KW"/>
</dbReference>
<gene>
    <name evidence="9" type="ORF">SDRG_15510</name>
</gene>
<keyword evidence="1" id="KW-0677">Repeat</keyword>